<dbReference type="AlphaFoldDB" id="A0A380TH28"/>
<evidence type="ECO:0000313" key="2">
    <source>
        <dbReference type="EMBL" id="SUS07725.1"/>
    </source>
</evidence>
<accession>A0A380TH28</accession>
<organism evidence="2">
    <name type="scientific">metagenome</name>
    <dbReference type="NCBI Taxonomy" id="256318"/>
    <lineage>
        <taxon>unclassified sequences</taxon>
        <taxon>metagenomes</taxon>
    </lineage>
</organism>
<reference evidence="2" key="1">
    <citation type="submission" date="2018-07" db="EMBL/GenBank/DDBJ databases">
        <authorList>
            <person name="Quirk P.G."/>
            <person name="Krulwich T.A."/>
        </authorList>
    </citation>
    <scope>NUCLEOTIDE SEQUENCE</scope>
</reference>
<feature type="compositionally biased region" description="Basic and acidic residues" evidence="1">
    <location>
        <begin position="50"/>
        <end position="60"/>
    </location>
</feature>
<sequence>MPDLSKMRRVLWGHTFDAPDEWASAVRRLADLSDEQINGLPGTPPPAKSESPKPKRTADT</sequence>
<evidence type="ECO:0000256" key="1">
    <source>
        <dbReference type="SAM" id="MobiDB-lite"/>
    </source>
</evidence>
<dbReference type="EMBL" id="UIDG01000443">
    <property type="protein sequence ID" value="SUS07725.1"/>
    <property type="molecule type" value="Genomic_DNA"/>
</dbReference>
<gene>
    <name evidence="2" type="ORF">DF3PB_4980002</name>
</gene>
<name>A0A380TH28_9ZZZZ</name>
<proteinExistence type="predicted"/>
<protein>
    <submittedName>
        <fullName evidence="2">Uncharacterized protein</fullName>
    </submittedName>
</protein>
<feature type="region of interest" description="Disordered" evidence="1">
    <location>
        <begin position="34"/>
        <end position="60"/>
    </location>
</feature>